<keyword evidence="7 15" id="KW-0547">Nucleotide-binding</keyword>
<evidence type="ECO:0000256" key="9">
    <source>
        <dbReference type="ARBA" id="ARBA00022833"/>
    </source>
</evidence>
<dbReference type="SUPFAM" id="SSF140990">
    <property type="entry name" value="FtsH protease domain-like"/>
    <property type="match status" value="1"/>
</dbReference>
<dbReference type="CDD" id="cd19501">
    <property type="entry name" value="RecA-like_FtsH"/>
    <property type="match status" value="1"/>
</dbReference>
<dbReference type="InterPro" id="IPR037219">
    <property type="entry name" value="Peptidase_M41-like"/>
</dbReference>
<name>A0A5B8K0L1_9MOLU</name>
<evidence type="ECO:0000313" key="17">
    <source>
        <dbReference type="EMBL" id="QDY87218.1"/>
    </source>
</evidence>
<keyword evidence="6 15" id="KW-0479">Metal-binding</keyword>
<dbReference type="EMBL" id="CP042295">
    <property type="protein sequence ID" value="QDY87218.1"/>
    <property type="molecule type" value="Genomic_DNA"/>
</dbReference>
<dbReference type="InterPro" id="IPR041569">
    <property type="entry name" value="AAA_lid_3"/>
</dbReference>
<comment type="similarity">
    <text evidence="14 15">In the central section; belongs to the AAA ATPase family.</text>
</comment>
<sequence>MKNNKPNQRKIWGYSILVILLLGIAAWILLDLLKFSVYRDSTFGELIKQLQEILKLGASDKNTIKNIVYDPSTNLTTWTYVKEGVELHYRAGGALQNYISIFNGHDFNGLSFADLLYEASNKTFDISQAVPKPTPTIVGWFITLLPTILIVGIVGFSVWSMFKMNSGAGGSGILGDKSPAQKIISDKKFKDVAGNQEPIEEIKEIVDYLKNPKKYKDSGARMPHGILLGGPPGTGKTLIAKATAGEANVPFYYISASSFVEMFVGLGAKRVRQVVAEARKNPAAIIFIDELDAIGRTRGSGIGGGHDEREQTLNQLLVEMDGMESNAGILYIAATNRVDVLDPALTRPGRFDRTITVGLPNVKEREEILKLHAKGKRFDANVDFKNIAKRTPGYSGAQLENVINEATLLSVRENSNKITLAILDEAIDRVMSGPAKKTRVITKEEQTMVAYHEAGHAVVGIKIPSASKVQKITIVPRGDAGGYNLIIPEEEKYNMTKSELLATIASYMGGRAAESIIYGQENISTGAGSDIDRATNIARKMVTQYGMSDLGPVKYENDEGSPFLGRTLATNSNYSSKIGHEIDLEVRKIIGNALELATKTIQENRQLLELIKERLLQKETIVSEEIDYIAKNLKLPDDPEEEIVEGKEEKISIDDLIKSVEE</sequence>
<dbReference type="HAMAP" id="MF_01458">
    <property type="entry name" value="FtsH"/>
    <property type="match status" value="1"/>
</dbReference>
<keyword evidence="3 15" id="KW-1003">Cell membrane</keyword>
<dbReference type="GO" id="GO:0004222">
    <property type="term" value="F:metalloendopeptidase activity"/>
    <property type="evidence" value="ECO:0007669"/>
    <property type="project" value="InterPro"/>
</dbReference>
<protein>
    <recommendedName>
        <fullName evidence="15">ATP-dependent zinc metalloprotease FtsH</fullName>
        <ecNumber evidence="15">3.4.24.-</ecNumber>
    </recommendedName>
</protein>
<keyword evidence="10 15" id="KW-0067">ATP-binding</keyword>
<dbReference type="Gene3D" id="1.10.8.60">
    <property type="match status" value="1"/>
</dbReference>
<keyword evidence="4 15" id="KW-0645">Protease</keyword>
<dbReference type="InterPro" id="IPR005936">
    <property type="entry name" value="FtsH"/>
</dbReference>
<keyword evidence="11 15" id="KW-1133">Transmembrane helix</keyword>
<evidence type="ECO:0000256" key="6">
    <source>
        <dbReference type="ARBA" id="ARBA00022723"/>
    </source>
</evidence>
<evidence type="ECO:0000256" key="1">
    <source>
        <dbReference type="ARBA" id="ARBA00004370"/>
    </source>
</evidence>
<evidence type="ECO:0000256" key="12">
    <source>
        <dbReference type="ARBA" id="ARBA00023049"/>
    </source>
</evidence>
<dbReference type="InterPro" id="IPR000642">
    <property type="entry name" value="Peptidase_M41"/>
</dbReference>
<dbReference type="KEGG" id="mans:FRW55_03600"/>
<dbReference type="Pfam" id="PF01434">
    <property type="entry name" value="Peptidase_M41"/>
    <property type="match status" value="1"/>
</dbReference>
<organism evidence="17 18">
    <name type="scientific">Mycoplasma anserisalpingitidis</name>
    <dbReference type="NCBI Taxonomy" id="519450"/>
    <lineage>
        <taxon>Bacteria</taxon>
        <taxon>Bacillati</taxon>
        <taxon>Mycoplasmatota</taxon>
        <taxon>Mollicutes</taxon>
        <taxon>Mycoplasmataceae</taxon>
        <taxon>Mycoplasma</taxon>
    </lineage>
</organism>
<dbReference type="Gene3D" id="3.40.50.300">
    <property type="entry name" value="P-loop containing nucleotide triphosphate hydrolases"/>
    <property type="match status" value="1"/>
</dbReference>
<dbReference type="InterPro" id="IPR003959">
    <property type="entry name" value="ATPase_AAA_core"/>
</dbReference>
<dbReference type="GO" id="GO:0005524">
    <property type="term" value="F:ATP binding"/>
    <property type="evidence" value="ECO:0007669"/>
    <property type="project" value="UniProtKB-UniRule"/>
</dbReference>
<comment type="similarity">
    <text evidence="2 15">In the C-terminal section; belongs to the peptidase M41 family.</text>
</comment>
<proteinExistence type="inferred from homology"/>
<feature type="transmembrane region" description="Helical" evidence="15">
    <location>
        <begin position="137"/>
        <end position="159"/>
    </location>
</feature>
<evidence type="ECO:0000256" key="10">
    <source>
        <dbReference type="ARBA" id="ARBA00022840"/>
    </source>
</evidence>
<evidence type="ECO:0000256" key="7">
    <source>
        <dbReference type="ARBA" id="ARBA00022741"/>
    </source>
</evidence>
<dbReference type="SUPFAM" id="SSF52540">
    <property type="entry name" value="P-loop containing nucleoside triphosphate hydrolases"/>
    <property type="match status" value="1"/>
</dbReference>
<keyword evidence="9 15" id="KW-0862">Zinc</keyword>
<dbReference type="GO" id="GO:0030163">
    <property type="term" value="P:protein catabolic process"/>
    <property type="evidence" value="ECO:0007669"/>
    <property type="project" value="UniProtKB-UniRule"/>
</dbReference>
<comment type="subunit">
    <text evidence="15">Homohexamer.</text>
</comment>
<feature type="binding site" evidence="15">
    <location>
        <position position="456"/>
    </location>
    <ligand>
        <name>Zn(2+)</name>
        <dbReference type="ChEBI" id="CHEBI:29105"/>
        <note>catalytic</note>
    </ligand>
</feature>
<dbReference type="AlphaFoldDB" id="A0A5B8K0L1"/>
<dbReference type="FunFam" id="3.40.50.300:FF:000001">
    <property type="entry name" value="ATP-dependent zinc metalloprotease FtsH"/>
    <property type="match status" value="1"/>
</dbReference>
<evidence type="ECO:0000256" key="2">
    <source>
        <dbReference type="ARBA" id="ARBA00010044"/>
    </source>
</evidence>
<keyword evidence="8 15" id="KW-0378">Hydrolase</keyword>
<dbReference type="GO" id="GO:0005886">
    <property type="term" value="C:plasma membrane"/>
    <property type="evidence" value="ECO:0007669"/>
    <property type="project" value="UniProtKB-SubCell"/>
</dbReference>
<evidence type="ECO:0000256" key="5">
    <source>
        <dbReference type="ARBA" id="ARBA00022692"/>
    </source>
</evidence>
<keyword evidence="5 15" id="KW-0812">Transmembrane</keyword>
<feature type="domain" description="AAA+ ATPase" evidence="16">
    <location>
        <begin position="222"/>
        <end position="361"/>
    </location>
</feature>
<dbReference type="InterPro" id="IPR027417">
    <property type="entry name" value="P-loop_NTPase"/>
</dbReference>
<dbReference type="SMART" id="SM00382">
    <property type="entry name" value="AAA"/>
    <property type="match status" value="1"/>
</dbReference>
<reference evidence="17 18" key="1">
    <citation type="journal article" date="2019" name="Microbiol. Resour. Announc.">
        <title>Complete Genome Sequences of Three Mycoplasma anserisalpingitis (Mycoplasma sp. 1220) Strains.</title>
        <authorList>
            <person name="Grozner D."/>
            <person name="Forro B."/>
            <person name="Kovacs A.B."/>
            <person name="Marton S."/>
            <person name="Banyai K."/>
            <person name="Kreizinger Z."/>
            <person name="Sulyok K.M."/>
            <person name="Gyuranecz M."/>
        </authorList>
    </citation>
    <scope>NUCLEOTIDE SEQUENCE [LARGE SCALE GENOMIC DNA]</scope>
    <source>
        <strain evidence="17 18">ATCC:BAA-2147</strain>
    </source>
</reference>
<dbReference type="NCBIfam" id="TIGR01241">
    <property type="entry name" value="FtsH_fam"/>
    <property type="match status" value="1"/>
</dbReference>
<evidence type="ECO:0000256" key="3">
    <source>
        <dbReference type="ARBA" id="ARBA00022475"/>
    </source>
</evidence>
<keyword evidence="12 15" id="KW-0482">Metalloprotease</keyword>
<gene>
    <name evidence="17" type="primary">hflB</name>
    <name evidence="15" type="synonym">ftsH</name>
    <name evidence="17" type="ORF">FRW55_03600</name>
</gene>
<evidence type="ECO:0000256" key="8">
    <source>
        <dbReference type="ARBA" id="ARBA00022801"/>
    </source>
</evidence>
<dbReference type="OrthoDB" id="9809379at2"/>
<dbReference type="GO" id="GO:0006508">
    <property type="term" value="P:proteolysis"/>
    <property type="evidence" value="ECO:0007669"/>
    <property type="project" value="UniProtKB-KW"/>
</dbReference>
<keyword evidence="13 15" id="KW-0472">Membrane</keyword>
<dbReference type="Pfam" id="PF00004">
    <property type="entry name" value="AAA"/>
    <property type="match status" value="1"/>
</dbReference>
<dbReference type="GO" id="GO:0004176">
    <property type="term" value="F:ATP-dependent peptidase activity"/>
    <property type="evidence" value="ECO:0007669"/>
    <property type="project" value="InterPro"/>
</dbReference>
<feature type="binding site" evidence="15">
    <location>
        <begin position="230"/>
        <end position="237"/>
    </location>
    <ligand>
        <name>ATP</name>
        <dbReference type="ChEBI" id="CHEBI:30616"/>
    </ligand>
</feature>
<dbReference type="InterPro" id="IPR003593">
    <property type="entry name" value="AAA+_ATPase"/>
</dbReference>
<evidence type="ECO:0000256" key="15">
    <source>
        <dbReference type="HAMAP-Rule" id="MF_01458"/>
    </source>
</evidence>
<dbReference type="GO" id="GO:0008270">
    <property type="term" value="F:zinc ion binding"/>
    <property type="evidence" value="ECO:0007669"/>
    <property type="project" value="UniProtKB-UniRule"/>
</dbReference>
<comment type="cofactor">
    <cofactor evidence="15">
        <name>Zn(2+)</name>
        <dbReference type="ChEBI" id="CHEBI:29105"/>
    </cofactor>
    <text evidence="15">Binds 1 zinc ion per subunit.</text>
</comment>
<feature type="transmembrane region" description="Helical" evidence="15">
    <location>
        <begin position="12"/>
        <end position="30"/>
    </location>
</feature>
<dbReference type="PANTHER" id="PTHR23076:SF97">
    <property type="entry name" value="ATP-DEPENDENT ZINC METALLOPROTEASE YME1L1"/>
    <property type="match status" value="1"/>
</dbReference>
<dbReference type="PANTHER" id="PTHR23076">
    <property type="entry name" value="METALLOPROTEASE M41 FTSH"/>
    <property type="match status" value="1"/>
</dbReference>
<accession>A0A5B8K0L1</accession>
<feature type="binding site" evidence="15">
    <location>
        <position position="452"/>
    </location>
    <ligand>
        <name>Zn(2+)</name>
        <dbReference type="ChEBI" id="CHEBI:29105"/>
        <note>catalytic</note>
    </ligand>
</feature>
<dbReference type="FunFam" id="1.10.8.60:FF:000001">
    <property type="entry name" value="ATP-dependent zinc metalloprotease FtsH"/>
    <property type="match status" value="1"/>
</dbReference>
<comment type="subcellular location">
    <subcellularLocation>
        <location evidence="15">Cell membrane</location>
        <topology evidence="15">Multi-pass membrane protein</topology>
        <orientation evidence="15">Cytoplasmic side</orientation>
    </subcellularLocation>
    <subcellularLocation>
        <location evidence="1">Membrane</location>
    </subcellularLocation>
</comment>
<evidence type="ECO:0000313" key="18">
    <source>
        <dbReference type="Proteomes" id="UP000318927"/>
    </source>
</evidence>
<evidence type="ECO:0000256" key="4">
    <source>
        <dbReference type="ARBA" id="ARBA00022670"/>
    </source>
</evidence>
<evidence type="ECO:0000256" key="13">
    <source>
        <dbReference type="ARBA" id="ARBA00023136"/>
    </source>
</evidence>
<dbReference type="EC" id="3.4.24.-" evidence="15"/>
<comment type="function">
    <text evidence="15">Acts as a processive, ATP-dependent zinc metallopeptidase for both cytoplasmic and membrane proteins. Plays a role in the quality control of integral membrane proteins.</text>
</comment>
<dbReference type="RefSeq" id="WP_146368764.1">
    <property type="nucleotide sequence ID" value="NZ_CP042295.1"/>
</dbReference>
<evidence type="ECO:0000256" key="14">
    <source>
        <dbReference type="ARBA" id="ARBA00061570"/>
    </source>
</evidence>
<dbReference type="FunFam" id="1.20.58.760:FF:000001">
    <property type="entry name" value="ATP-dependent zinc metalloprotease FtsH"/>
    <property type="match status" value="1"/>
</dbReference>
<evidence type="ECO:0000259" key="16">
    <source>
        <dbReference type="SMART" id="SM00382"/>
    </source>
</evidence>
<dbReference type="Pfam" id="PF17862">
    <property type="entry name" value="AAA_lid_3"/>
    <property type="match status" value="1"/>
</dbReference>
<feature type="active site" evidence="15">
    <location>
        <position position="453"/>
    </location>
</feature>
<dbReference type="Proteomes" id="UP000318927">
    <property type="component" value="Chromosome"/>
</dbReference>
<dbReference type="Gene3D" id="1.20.58.760">
    <property type="entry name" value="Peptidase M41"/>
    <property type="match status" value="1"/>
</dbReference>
<evidence type="ECO:0000256" key="11">
    <source>
        <dbReference type="ARBA" id="ARBA00022989"/>
    </source>
</evidence>
<keyword evidence="18" id="KW-1185">Reference proteome</keyword>
<feature type="binding site" evidence="15">
    <location>
        <position position="530"/>
    </location>
    <ligand>
        <name>Zn(2+)</name>
        <dbReference type="ChEBI" id="CHEBI:29105"/>
        <note>catalytic</note>
    </ligand>
</feature>
<dbReference type="GO" id="GO:0016887">
    <property type="term" value="F:ATP hydrolysis activity"/>
    <property type="evidence" value="ECO:0007669"/>
    <property type="project" value="UniProtKB-UniRule"/>
</dbReference>